<dbReference type="SUPFAM" id="SSF52540">
    <property type="entry name" value="P-loop containing nucleoside triphosphate hydrolases"/>
    <property type="match status" value="1"/>
</dbReference>
<keyword evidence="2" id="KW-0378">Hydrolase</keyword>
<comment type="caution">
    <text evidence="2">The sequence shown here is derived from an EMBL/GenBank/DDBJ whole genome shotgun (WGS) entry which is preliminary data.</text>
</comment>
<proteinExistence type="predicted"/>
<evidence type="ECO:0000259" key="1">
    <source>
        <dbReference type="PROSITE" id="PS51194"/>
    </source>
</evidence>
<evidence type="ECO:0000313" key="2">
    <source>
        <dbReference type="EMBL" id="MRN38049.1"/>
    </source>
</evidence>
<keyword evidence="2" id="KW-0347">Helicase</keyword>
<protein>
    <submittedName>
        <fullName evidence="2">ATP-dependent helicase</fullName>
    </submittedName>
</protein>
<dbReference type="InterPro" id="IPR027417">
    <property type="entry name" value="P-loop_NTPase"/>
</dbReference>
<gene>
    <name evidence="2" type="ORF">GJU80_06005</name>
</gene>
<dbReference type="Gene3D" id="3.40.50.300">
    <property type="entry name" value="P-loop containing nucleotide triphosphate hydrolases"/>
    <property type="match status" value="2"/>
</dbReference>
<organism evidence="2 3">
    <name type="scientific">Neisseria brasiliensis</name>
    <dbReference type="NCBI Taxonomy" id="2666100"/>
    <lineage>
        <taxon>Bacteria</taxon>
        <taxon>Pseudomonadati</taxon>
        <taxon>Pseudomonadota</taxon>
        <taxon>Betaproteobacteria</taxon>
        <taxon>Neisseriales</taxon>
        <taxon>Neisseriaceae</taxon>
        <taxon>Neisseria</taxon>
    </lineage>
</organism>
<dbReference type="AlphaFoldDB" id="A0A7X2GYJ8"/>
<dbReference type="PROSITE" id="PS51194">
    <property type="entry name" value="HELICASE_CTER"/>
    <property type="match status" value="1"/>
</dbReference>
<dbReference type="EMBL" id="WJXO01000001">
    <property type="protein sequence ID" value="MRN38049.1"/>
    <property type="molecule type" value="Genomic_DNA"/>
</dbReference>
<dbReference type="InterPro" id="IPR001650">
    <property type="entry name" value="Helicase_C-like"/>
</dbReference>
<accession>A0A7X2GYJ8</accession>
<dbReference type="Proteomes" id="UP000486297">
    <property type="component" value="Unassembled WGS sequence"/>
</dbReference>
<keyword evidence="3" id="KW-1185">Reference proteome</keyword>
<feature type="domain" description="Helicase C-terminal" evidence="1">
    <location>
        <begin position="225"/>
        <end position="421"/>
    </location>
</feature>
<name>A0A7X2GYJ8_9NEIS</name>
<dbReference type="GO" id="GO:0004386">
    <property type="term" value="F:helicase activity"/>
    <property type="evidence" value="ECO:0007669"/>
    <property type="project" value="UniProtKB-KW"/>
</dbReference>
<evidence type="ECO:0000313" key="3">
    <source>
        <dbReference type="Proteomes" id="UP000486297"/>
    </source>
</evidence>
<reference evidence="2" key="1">
    <citation type="journal article" name="Emerg. Infect. Dis.">
        <title>Two cases of a newly characterized neisseria species.</title>
        <authorList>
            <person name="Mustapha M."/>
            <person name="Lemos A.P.S."/>
            <person name="Harrison L.H."/>
            <person name="Vantyne D."/>
            <person name="Sacchi C.T."/>
        </authorList>
    </citation>
    <scope>NUCLEOTIDE SEQUENCE</scope>
    <source>
        <strain evidence="2">N.95.16</strain>
    </source>
</reference>
<dbReference type="Pfam" id="PF00271">
    <property type="entry name" value="Helicase_C"/>
    <property type="match status" value="1"/>
</dbReference>
<sequence length="694" mass="76752">MGMREMQAKAFAKRDAQYLLLKAPPASGKSRALMFLALDKLINQGIKKAIIAVPEMSIGGSFADTDLSAHGFLADWRVKPENNLCTGGGAESDKGKVDAFKRFMAGDDDVLVCTHATFRFAFDALNDVTAFDDVLVAVDEFHHVSAEESNRLGAVLDKLMAESSAHIVAMTGSYFRGDTVPILTEEAEAKFEKVTYTYYEQLNGYQYLKSLGLGYHFYQGRYMDALKEVLDSTKKTIIHIPNVNSGEAAVDKYEAVDHIISVLGEFVGKDRDTGIITVQTSDGRLLKLADLVDDRKMSDRALIQDYLRRAKNRDDVDIIVALGMAKEGFDWPFCEHVLTIGYRSSMTEVVQIIGRATRDCEGKSHAQFTNLIAQPDAADEDVKASVNNLLKAITLSLLMEQVLAPNITFRRRSDMVEGEILPVGTVMVDDTAVSVSKKVVDILNSDGTDIIATLTQNTEAAKSYVNQNAPAQTVNEVLLPQIVAKRYPDATEEEQEQIVQGVLTIMVANGSGGLVAGDSLPDDAQVENEGRFVQIGNLFVDMETLSDEEKSRLKPEEIIAERNLPAGAQVQNKHSGEIKALNNQFIKLGEKFVNVDKLNIDLIREVNPFQQAYEVLSKNVDSELLKAIQNHVQASRIQMSEEEAVMLWPRIQEFVQTHNGRHPSLEAEDVLEKRMAEALAYIRNKKAQRLAGGE</sequence>
<keyword evidence="2" id="KW-0067">ATP-binding</keyword>
<keyword evidence="2" id="KW-0547">Nucleotide-binding</keyword>